<keyword evidence="3 4" id="KW-0808">Transferase</keyword>
<accession>A0A1T5LG07</accession>
<dbReference type="Gene3D" id="3.90.550.10">
    <property type="entry name" value="Spore Coat Polysaccharide Biosynthesis Protein SpsA, Chain A"/>
    <property type="match status" value="1"/>
</dbReference>
<keyword evidence="5" id="KW-1185">Reference proteome</keyword>
<reference evidence="4 5" key="1">
    <citation type="submission" date="2017-02" db="EMBL/GenBank/DDBJ databases">
        <authorList>
            <person name="Peterson S.W."/>
        </authorList>
    </citation>
    <scope>NUCLEOTIDE SEQUENCE [LARGE SCALE GENOMIC DNA]</scope>
    <source>
        <strain evidence="4 5">P15</strain>
    </source>
</reference>
<comment type="similarity">
    <text evidence="1">Belongs to the glycosyltransferase 2 family.</text>
</comment>
<evidence type="ECO:0000313" key="4">
    <source>
        <dbReference type="EMBL" id="SKC74764.1"/>
    </source>
</evidence>
<dbReference type="PANTHER" id="PTHR43179:SF12">
    <property type="entry name" value="GALACTOFURANOSYLTRANSFERASE GLFT2"/>
    <property type="match status" value="1"/>
</dbReference>
<dbReference type="GO" id="GO:0016757">
    <property type="term" value="F:glycosyltransferase activity"/>
    <property type="evidence" value="ECO:0007669"/>
    <property type="project" value="UniProtKB-KW"/>
</dbReference>
<dbReference type="OrthoDB" id="5123492at2"/>
<dbReference type="AlphaFoldDB" id="A0A1T5LG07"/>
<sequence>MTALPVVLLPVGADDDALDACLAALDAGTPAGTRVWLADDAQAGPRGLAIVERWLASTRLQADYTRRPRPVGEVAHVEEMFQACGDADVALLAPDAQPLPGWLQQLSACLTRDPSIGTATPWCNAGEAAAWPRLGEISPPPVDFDRTARACAAMPPLHPELPSAIAHAVLIRGSARKRVGGLDASSYGSWYAALIDLSLRLAGLGWRNALCETAFVARGGEGRPADGDLDTINARWPTWNPRLAKFLMEDPILRLREQLTDAYSDIGAPERQRELFD</sequence>
<evidence type="ECO:0000313" key="5">
    <source>
        <dbReference type="Proteomes" id="UP000190341"/>
    </source>
</evidence>
<dbReference type="Proteomes" id="UP000190341">
    <property type="component" value="Unassembled WGS sequence"/>
</dbReference>
<name>A0A1T5LG07_9GAMM</name>
<dbReference type="InterPro" id="IPR029044">
    <property type="entry name" value="Nucleotide-diphossugar_trans"/>
</dbReference>
<dbReference type="RefSeq" id="WP_079724795.1">
    <property type="nucleotide sequence ID" value="NZ_BMCL01000001.1"/>
</dbReference>
<dbReference type="SUPFAM" id="SSF53448">
    <property type="entry name" value="Nucleotide-diphospho-sugar transferases"/>
    <property type="match status" value="1"/>
</dbReference>
<proteinExistence type="inferred from homology"/>
<gene>
    <name evidence="4" type="ORF">SAMN06296058_2433</name>
</gene>
<dbReference type="PANTHER" id="PTHR43179">
    <property type="entry name" value="RHAMNOSYLTRANSFERASE WBBL"/>
    <property type="match status" value="1"/>
</dbReference>
<evidence type="ECO:0000256" key="1">
    <source>
        <dbReference type="ARBA" id="ARBA00006739"/>
    </source>
</evidence>
<evidence type="ECO:0000256" key="3">
    <source>
        <dbReference type="ARBA" id="ARBA00022679"/>
    </source>
</evidence>
<organism evidence="4 5">
    <name type="scientific">Pseudoxanthomonas indica</name>
    <dbReference type="NCBI Taxonomy" id="428993"/>
    <lineage>
        <taxon>Bacteria</taxon>
        <taxon>Pseudomonadati</taxon>
        <taxon>Pseudomonadota</taxon>
        <taxon>Gammaproteobacteria</taxon>
        <taxon>Lysobacterales</taxon>
        <taxon>Lysobacteraceae</taxon>
        <taxon>Pseudoxanthomonas</taxon>
    </lineage>
</organism>
<protein>
    <submittedName>
        <fullName evidence="4">Glycosyl transferase family 2</fullName>
    </submittedName>
</protein>
<dbReference type="STRING" id="428993.SAMN06296058_2433"/>
<evidence type="ECO:0000256" key="2">
    <source>
        <dbReference type="ARBA" id="ARBA00022676"/>
    </source>
</evidence>
<keyword evidence="2" id="KW-0328">Glycosyltransferase</keyword>
<dbReference type="EMBL" id="FUZV01000002">
    <property type="protein sequence ID" value="SKC74764.1"/>
    <property type="molecule type" value="Genomic_DNA"/>
</dbReference>